<name>A0A0C3JQ23_PISTI</name>
<dbReference type="AlphaFoldDB" id="A0A0C3JQ23"/>
<feature type="region of interest" description="Disordered" evidence="1">
    <location>
        <begin position="367"/>
        <end position="399"/>
    </location>
</feature>
<evidence type="ECO:0000313" key="3">
    <source>
        <dbReference type="Proteomes" id="UP000054217"/>
    </source>
</evidence>
<feature type="compositionally biased region" description="Basic and acidic residues" evidence="1">
    <location>
        <begin position="378"/>
        <end position="399"/>
    </location>
</feature>
<evidence type="ECO:0000313" key="2">
    <source>
        <dbReference type="EMBL" id="KIO11278.1"/>
    </source>
</evidence>
<dbReference type="InParanoid" id="A0A0C3JQ23"/>
<proteinExistence type="predicted"/>
<dbReference type="OrthoDB" id="2571149at2759"/>
<dbReference type="HOGENOM" id="CLU_727557_0_0_1"/>
<dbReference type="Proteomes" id="UP000054217">
    <property type="component" value="Unassembled WGS sequence"/>
</dbReference>
<sequence>MQDLQPSAASLEHRAQIAKLVSPLRRVTPRVPFWKLAAHRIPTLWTLYRGLLRHADRENKQPWLTAANFGGLLHWNSLLCDQVRDRVRALFRENRHTTSAVQATKQLSQGHKWLDAFRSAKAGDTKLQAILDRYDRILAVRREEDRWRERIHQVFKEEASARAHRIHKGSFIRQSLYNKLLPRVTPQPEHIGGMIRRRRKARERRLEVKDELRGWMDDLKRECRFELAAVGRGHYKREGEYYGNAQTGWLQPLRDKLKITQDALLRDIKRFREPYSPEMLRAARRARQRRVANKTREREREARGLYSELTITQMRQGPPAHVLAKMTPEQRKLYHIALGPSEGGYAAAVKLKLGMKLRKPNLSKLEGGRTENQATLRAKNDIMAENERRQRSDTDEVEP</sequence>
<reference evidence="2 3" key="1">
    <citation type="submission" date="2014-04" db="EMBL/GenBank/DDBJ databases">
        <authorList>
            <consortium name="DOE Joint Genome Institute"/>
            <person name="Kuo A."/>
            <person name="Kohler A."/>
            <person name="Costa M.D."/>
            <person name="Nagy L.G."/>
            <person name="Floudas D."/>
            <person name="Copeland A."/>
            <person name="Barry K.W."/>
            <person name="Cichocki N."/>
            <person name="Veneault-Fourrey C."/>
            <person name="LaButti K."/>
            <person name="Lindquist E.A."/>
            <person name="Lipzen A."/>
            <person name="Lundell T."/>
            <person name="Morin E."/>
            <person name="Murat C."/>
            <person name="Sun H."/>
            <person name="Tunlid A."/>
            <person name="Henrissat B."/>
            <person name="Grigoriev I.V."/>
            <person name="Hibbett D.S."/>
            <person name="Martin F."/>
            <person name="Nordberg H.P."/>
            <person name="Cantor M.N."/>
            <person name="Hua S.X."/>
        </authorList>
    </citation>
    <scope>NUCLEOTIDE SEQUENCE [LARGE SCALE GENOMIC DNA]</scope>
    <source>
        <strain evidence="2 3">Marx 270</strain>
    </source>
</reference>
<reference evidence="3" key="2">
    <citation type="submission" date="2015-01" db="EMBL/GenBank/DDBJ databases">
        <title>Evolutionary Origins and Diversification of the Mycorrhizal Mutualists.</title>
        <authorList>
            <consortium name="DOE Joint Genome Institute"/>
            <consortium name="Mycorrhizal Genomics Consortium"/>
            <person name="Kohler A."/>
            <person name="Kuo A."/>
            <person name="Nagy L.G."/>
            <person name="Floudas D."/>
            <person name="Copeland A."/>
            <person name="Barry K.W."/>
            <person name="Cichocki N."/>
            <person name="Veneault-Fourrey C."/>
            <person name="LaButti K."/>
            <person name="Lindquist E.A."/>
            <person name="Lipzen A."/>
            <person name="Lundell T."/>
            <person name="Morin E."/>
            <person name="Murat C."/>
            <person name="Riley R."/>
            <person name="Ohm R."/>
            <person name="Sun H."/>
            <person name="Tunlid A."/>
            <person name="Henrissat B."/>
            <person name="Grigoriev I.V."/>
            <person name="Hibbett D.S."/>
            <person name="Martin F."/>
        </authorList>
    </citation>
    <scope>NUCLEOTIDE SEQUENCE [LARGE SCALE GENOMIC DNA]</scope>
    <source>
        <strain evidence="3">Marx 270</strain>
    </source>
</reference>
<dbReference type="STRING" id="870435.A0A0C3JQ23"/>
<keyword evidence="3" id="KW-1185">Reference proteome</keyword>
<accession>A0A0C3JQ23</accession>
<gene>
    <name evidence="2" type="ORF">M404DRAFT_20735</name>
</gene>
<protein>
    <submittedName>
        <fullName evidence="2">Uncharacterized protein</fullName>
    </submittedName>
</protein>
<organism evidence="2 3">
    <name type="scientific">Pisolithus tinctorius Marx 270</name>
    <dbReference type="NCBI Taxonomy" id="870435"/>
    <lineage>
        <taxon>Eukaryota</taxon>
        <taxon>Fungi</taxon>
        <taxon>Dikarya</taxon>
        <taxon>Basidiomycota</taxon>
        <taxon>Agaricomycotina</taxon>
        <taxon>Agaricomycetes</taxon>
        <taxon>Agaricomycetidae</taxon>
        <taxon>Boletales</taxon>
        <taxon>Sclerodermatineae</taxon>
        <taxon>Pisolithaceae</taxon>
        <taxon>Pisolithus</taxon>
    </lineage>
</organism>
<evidence type="ECO:0000256" key="1">
    <source>
        <dbReference type="SAM" id="MobiDB-lite"/>
    </source>
</evidence>
<dbReference type="EMBL" id="KN831950">
    <property type="protein sequence ID" value="KIO11278.1"/>
    <property type="molecule type" value="Genomic_DNA"/>
</dbReference>